<evidence type="ECO:0000256" key="1">
    <source>
        <dbReference type="SAM" id="MobiDB-lite"/>
    </source>
</evidence>
<evidence type="ECO:0000313" key="2">
    <source>
        <dbReference type="EMBL" id="CAE0648669.1"/>
    </source>
</evidence>
<accession>A0A6V1WDP6</accession>
<dbReference type="EMBL" id="HBIU01055577">
    <property type="protein sequence ID" value="CAE0648669.1"/>
    <property type="molecule type" value="Transcribed_RNA"/>
</dbReference>
<dbReference type="AlphaFoldDB" id="A0A6V1WDP6"/>
<name>A0A6V1WDP6_HETAK</name>
<feature type="compositionally biased region" description="Basic and acidic residues" evidence="1">
    <location>
        <begin position="1"/>
        <end position="12"/>
    </location>
</feature>
<sequence>MEEEVKKEDGNGRRGLKQKNKRSRAADLNSKCNRSRGLLIRQEVVLGDEITTHCCDASCAEGGTCYHHCDNDKETGQQQAQPDFFGASANEYCARCRSLYMQATSFLQLAGTGELISSGEEMALSSSSAIPVLEQLPEAYNYLAYLNTHRININVRQVYPSCSPSLSKNEPLENAKNNSYYHPNIIGCCHNTPR</sequence>
<protein>
    <submittedName>
        <fullName evidence="2">Uncharacterized protein</fullName>
    </submittedName>
</protein>
<feature type="compositionally biased region" description="Basic residues" evidence="1">
    <location>
        <begin position="14"/>
        <end position="23"/>
    </location>
</feature>
<reference evidence="2" key="1">
    <citation type="submission" date="2021-01" db="EMBL/GenBank/DDBJ databases">
        <authorList>
            <person name="Corre E."/>
            <person name="Pelletier E."/>
            <person name="Niang G."/>
            <person name="Scheremetjew M."/>
            <person name="Finn R."/>
            <person name="Kale V."/>
            <person name="Holt S."/>
            <person name="Cochrane G."/>
            <person name="Meng A."/>
            <person name="Brown T."/>
            <person name="Cohen L."/>
        </authorList>
    </citation>
    <scope>NUCLEOTIDE SEQUENCE</scope>
    <source>
        <strain evidence="2">CCMP3107</strain>
    </source>
</reference>
<organism evidence="2">
    <name type="scientific">Heterosigma akashiwo</name>
    <name type="common">Chromophytic alga</name>
    <name type="synonym">Heterosigma carterae</name>
    <dbReference type="NCBI Taxonomy" id="2829"/>
    <lineage>
        <taxon>Eukaryota</taxon>
        <taxon>Sar</taxon>
        <taxon>Stramenopiles</taxon>
        <taxon>Ochrophyta</taxon>
        <taxon>Raphidophyceae</taxon>
        <taxon>Chattonellales</taxon>
        <taxon>Chattonellaceae</taxon>
        <taxon>Heterosigma</taxon>
    </lineage>
</organism>
<proteinExistence type="predicted"/>
<feature type="region of interest" description="Disordered" evidence="1">
    <location>
        <begin position="1"/>
        <end position="28"/>
    </location>
</feature>
<gene>
    <name evidence="2" type="ORF">HAKA00212_LOCUS24406</name>
</gene>